<dbReference type="SUPFAM" id="SSF103473">
    <property type="entry name" value="MFS general substrate transporter"/>
    <property type="match status" value="1"/>
</dbReference>
<feature type="transmembrane region" description="Helical" evidence="8">
    <location>
        <begin position="383"/>
        <end position="402"/>
    </location>
</feature>
<feature type="transmembrane region" description="Helical" evidence="8">
    <location>
        <begin position="295"/>
        <end position="314"/>
    </location>
</feature>
<feature type="transmembrane region" description="Helical" evidence="8">
    <location>
        <begin position="320"/>
        <end position="338"/>
    </location>
</feature>
<evidence type="ECO:0000256" key="5">
    <source>
        <dbReference type="ARBA" id="ARBA00022989"/>
    </source>
</evidence>
<name>A0A917TG76_9ACTN</name>
<keyword evidence="5 8" id="KW-1133">Transmembrane helix</keyword>
<evidence type="ECO:0000256" key="6">
    <source>
        <dbReference type="ARBA" id="ARBA00023136"/>
    </source>
</evidence>
<feature type="compositionally biased region" description="Low complexity" evidence="7">
    <location>
        <begin position="428"/>
        <end position="457"/>
    </location>
</feature>
<evidence type="ECO:0000313" key="11">
    <source>
        <dbReference type="Proteomes" id="UP000642070"/>
    </source>
</evidence>
<keyword evidence="6 8" id="KW-0472">Membrane</keyword>
<feature type="compositionally biased region" description="Basic and acidic residues" evidence="7">
    <location>
        <begin position="458"/>
        <end position="469"/>
    </location>
</feature>
<reference evidence="10" key="2">
    <citation type="submission" date="2020-09" db="EMBL/GenBank/DDBJ databases">
        <authorList>
            <person name="Sun Q."/>
            <person name="Ohkuma M."/>
        </authorList>
    </citation>
    <scope>NUCLEOTIDE SEQUENCE</scope>
    <source>
        <strain evidence="10">JCM 19831</strain>
    </source>
</reference>
<dbReference type="PANTHER" id="PTHR23513">
    <property type="entry name" value="INTEGRAL MEMBRANE EFFLUX PROTEIN-RELATED"/>
    <property type="match status" value="1"/>
</dbReference>
<dbReference type="Pfam" id="PF05977">
    <property type="entry name" value="MFS_3"/>
    <property type="match status" value="1"/>
</dbReference>
<dbReference type="PANTHER" id="PTHR23513:SF9">
    <property type="entry name" value="ENTEROBACTIN EXPORTER ENTS"/>
    <property type="match status" value="1"/>
</dbReference>
<dbReference type="Proteomes" id="UP000642070">
    <property type="component" value="Unassembled WGS sequence"/>
</dbReference>
<dbReference type="InterPro" id="IPR020846">
    <property type="entry name" value="MFS_dom"/>
</dbReference>
<feature type="transmembrane region" description="Helical" evidence="8">
    <location>
        <begin position="269"/>
        <end position="288"/>
    </location>
</feature>
<dbReference type="EMBL" id="BMPI01000009">
    <property type="protein sequence ID" value="GGM21195.1"/>
    <property type="molecule type" value="Genomic_DNA"/>
</dbReference>
<feature type="region of interest" description="Disordered" evidence="7">
    <location>
        <begin position="420"/>
        <end position="469"/>
    </location>
</feature>
<feature type="transmembrane region" description="Helical" evidence="8">
    <location>
        <begin position="155"/>
        <end position="172"/>
    </location>
</feature>
<feature type="domain" description="Major facilitator superfamily (MFS) profile" evidence="9">
    <location>
        <begin position="1"/>
        <end position="199"/>
    </location>
</feature>
<evidence type="ECO:0000256" key="2">
    <source>
        <dbReference type="ARBA" id="ARBA00022448"/>
    </source>
</evidence>
<evidence type="ECO:0000259" key="9">
    <source>
        <dbReference type="PROSITE" id="PS50850"/>
    </source>
</evidence>
<dbReference type="Gene3D" id="1.20.1250.20">
    <property type="entry name" value="MFS general substrate transporter like domains"/>
    <property type="match status" value="1"/>
</dbReference>
<feature type="transmembrane region" description="Helical" evidence="8">
    <location>
        <begin position="228"/>
        <end position="249"/>
    </location>
</feature>
<dbReference type="GO" id="GO:0005886">
    <property type="term" value="C:plasma membrane"/>
    <property type="evidence" value="ECO:0007669"/>
    <property type="project" value="UniProtKB-SubCell"/>
</dbReference>
<dbReference type="InterPro" id="IPR010290">
    <property type="entry name" value="TM_effector"/>
</dbReference>
<feature type="domain" description="Major facilitator superfamily (MFS) profile" evidence="9">
    <location>
        <begin position="227"/>
        <end position="469"/>
    </location>
</feature>
<keyword evidence="11" id="KW-1185">Reference proteome</keyword>
<keyword evidence="4 8" id="KW-0812">Transmembrane</keyword>
<proteinExistence type="predicted"/>
<evidence type="ECO:0000256" key="3">
    <source>
        <dbReference type="ARBA" id="ARBA00022475"/>
    </source>
</evidence>
<dbReference type="PROSITE" id="PS50850">
    <property type="entry name" value="MFS"/>
    <property type="match status" value="2"/>
</dbReference>
<dbReference type="GO" id="GO:0022857">
    <property type="term" value="F:transmembrane transporter activity"/>
    <property type="evidence" value="ECO:0007669"/>
    <property type="project" value="InterPro"/>
</dbReference>
<comment type="caution">
    <text evidence="10">The sequence shown here is derived from an EMBL/GenBank/DDBJ whole genome shotgun (WGS) entry which is preliminary data.</text>
</comment>
<reference evidence="10" key="1">
    <citation type="journal article" date="2014" name="Int. J. Syst. Evol. Microbiol.">
        <title>Complete genome sequence of Corynebacterium casei LMG S-19264T (=DSM 44701T), isolated from a smear-ripened cheese.</title>
        <authorList>
            <consortium name="US DOE Joint Genome Institute (JGI-PGF)"/>
            <person name="Walter F."/>
            <person name="Albersmeier A."/>
            <person name="Kalinowski J."/>
            <person name="Ruckert C."/>
        </authorList>
    </citation>
    <scope>NUCLEOTIDE SEQUENCE</scope>
    <source>
        <strain evidence="10">JCM 19831</strain>
    </source>
</reference>
<evidence type="ECO:0000256" key="1">
    <source>
        <dbReference type="ARBA" id="ARBA00004429"/>
    </source>
</evidence>
<dbReference type="CDD" id="cd06173">
    <property type="entry name" value="MFS_MefA_like"/>
    <property type="match status" value="1"/>
</dbReference>
<evidence type="ECO:0000256" key="8">
    <source>
        <dbReference type="SAM" id="Phobius"/>
    </source>
</evidence>
<comment type="subcellular location">
    <subcellularLocation>
        <location evidence="1">Cell inner membrane</location>
        <topology evidence="1">Multi-pass membrane protein</topology>
    </subcellularLocation>
</comment>
<gene>
    <name evidence="10" type="ORF">GCM10007977_022870</name>
</gene>
<feature type="transmembrane region" description="Helical" evidence="8">
    <location>
        <begin position="21"/>
        <end position="39"/>
    </location>
</feature>
<accession>A0A917TG76</accession>
<evidence type="ECO:0000256" key="7">
    <source>
        <dbReference type="SAM" id="MobiDB-lite"/>
    </source>
</evidence>
<organism evidence="10 11">
    <name type="scientific">Dactylosporangium sucinum</name>
    <dbReference type="NCBI Taxonomy" id="1424081"/>
    <lineage>
        <taxon>Bacteria</taxon>
        <taxon>Bacillati</taxon>
        <taxon>Actinomycetota</taxon>
        <taxon>Actinomycetes</taxon>
        <taxon>Micromonosporales</taxon>
        <taxon>Micromonosporaceae</taxon>
        <taxon>Dactylosporangium</taxon>
    </lineage>
</organism>
<evidence type="ECO:0000256" key="4">
    <source>
        <dbReference type="ARBA" id="ARBA00022692"/>
    </source>
</evidence>
<dbReference type="AlphaFoldDB" id="A0A917TG76"/>
<protein>
    <submittedName>
        <fullName evidence="10">MFS transporter</fullName>
    </submittedName>
</protein>
<sequence length="469" mass="47535">MNLGAYFVDRRPLTIPSFRRLWVASAITAVGGSFSLIAVPTQLFTLGGSSAMIGVSAAVSLCTLIASALWSGALADAMDRRRLLLAGNTGLGLAYLGMWLNAVLGLNSVALLLVLVAAHGVSFGTTLTAMGAAVPRVVPTEQLVAANGLSSLTRYSGAVVGPLLAGALIPAIGLGTLYLFDALALTIVLWAVARLPEMPPPAGAPAIRVAGTLRALGDGFRYLAGHRVMIAILAVDLAAMVFALPHALLPELAERTYGGPAGGGAELGVLFAAYPAGVLLAGLLSGTFSRTRRHGAFMASAAMAWGCCVVLLGLAANLRIALVALVAGGAVNFVLSTFRNAISQAYTDDALRGRIQGSFTVVLMGGPQLANMLHGFGGAVLGVRSAIGIGGALTVLTVALLVRAVPELWRYEAGPAAVRPAPIPPAGRPQARPASQPPLSGRSSPATPSGGPAAGGRSRQDGRAGHSSN</sequence>
<feature type="transmembrane region" description="Helical" evidence="8">
    <location>
        <begin position="51"/>
        <end position="71"/>
    </location>
</feature>
<keyword evidence="2" id="KW-0813">Transport</keyword>
<evidence type="ECO:0000313" key="10">
    <source>
        <dbReference type="EMBL" id="GGM21195.1"/>
    </source>
</evidence>
<keyword evidence="3" id="KW-1003">Cell membrane</keyword>
<dbReference type="InterPro" id="IPR036259">
    <property type="entry name" value="MFS_trans_sf"/>
</dbReference>